<evidence type="ECO:0000256" key="2">
    <source>
        <dbReference type="ARBA" id="ARBA00009272"/>
    </source>
</evidence>
<dbReference type="PRINTS" id="PR01006">
    <property type="entry name" value="FLGHOOKFLIE"/>
</dbReference>
<keyword evidence="4" id="KW-0966">Cell projection</keyword>
<evidence type="ECO:0000313" key="4">
    <source>
        <dbReference type="EMBL" id="GAE24249.1"/>
    </source>
</evidence>
<dbReference type="Proteomes" id="UP000018890">
    <property type="component" value="Unassembled WGS sequence"/>
</dbReference>
<dbReference type="GO" id="GO:0003774">
    <property type="term" value="F:cytoskeletal motor activity"/>
    <property type="evidence" value="ECO:0007669"/>
    <property type="project" value="InterPro"/>
</dbReference>
<dbReference type="AlphaFoldDB" id="W4PYP4"/>
<keyword evidence="5" id="KW-1185">Reference proteome</keyword>
<organism evidence="4 5">
    <name type="scientific">Halalkalibacter wakoensis JCM 9140</name>
    <dbReference type="NCBI Taxonomy" id="1236970"/>
    <lineage>
        <taxon>Bacteria</taxon>
        <taxon>Bacillati</taxon>
        <taxon>Bacillota</taxon>
        <taxon>Bacilli</taxon>
        <taxon>Bacillales</taxon>
        <taxon>Bacillaceae</taxon>
        <taxon>Halalkalibacter</taxon>
    </lineage>
</organism>
<keyword evidence="3" id="KW-0975">Bacterial flagellum</keyword>
<sequence length="80" mass="8875">MDVRIQSPFIQTNTLQNKPKYTPAQAQDTFKQALSKAIKDVNELQNVSAHKTDLLAKGKIDNLHDVMITGQKASVALQVQ</sequence>
<dbReference type="STRING" id="1236970.JCM9140_162"/>
<evidence type="ECO:0000256" key="3">
    <source>
        <dbReference type="ARBA" id="ARBA00023143"/>
    </source>
</evidence>
<protein>
    <submittedName>
        <fullName evidence="4">Flagellar hook-basal body complex protein FliE</fullName>
    </submittedName>
</protein>
<evidence type="ECO:0000313" key="5">
    <source>
        <dbReference type="Proteomes" id="UP000018890"/>
    </source>
</evidence>
<dbReference type="PANTHER" id="PTHR34653:SF1">
    <property type="entry name" value="FLAGELLAR HOOK-BASAL BODY COMPLEX PROTEIN FLIE"/>
    <property type="match status" value="1"/>
</dbReference>
<dbReference type="Pfam" id="PF02049">
    <property type="entry name" value="FliE"/>
    <property type="match status" value="1"/>
</dbReference>
<proteinExistence type="inferred from homology"/>
<comment type="subcellular location">
    <subcellularLocation>
        <location evidence="1">Bacterial flagellum basal body</location>
    </subcellularLocation>
</comment>
<dbReference type="GO" id="GO:0009425">
    <property type="term" value="C:bacterial-type flagellum basal body"/>
    <property type="evidence" value="ECO:0007669"/>
    <property type="project" value="UniProtKB-SubCell"/>
</dbReference>
<dbReference type="GO" id="GO:0071973">
    <property type="term" value="P:bacterial-type flagellum-dependent cell motility"/>
    <property type="evidence" value="ECO:0007669"/>
    <property type="project" value="InterPro"/>
</dbReference>
<evidence type="ECO:0000256" key="1">
    <source>
        <dbReference type="ARBA" id="ARBA00004117"/>
    </source>
</evidence>
<name>W4PYP4_9BACI</name>
<accession>W4PYP4</accession>
<keyword evidence="4" id="KW-0282">Flagellum</keyword>
<dbReference type="InterPro" id="IPR001624">
    <property type="entry name" value="FliE"/>
</dbReference>
<dbReference type="PANTHER" id="PTHR34653">
    <property type="match status" value="1"/>
</dbReference>
<reference evidence="4" key="1">
    <citation type="journal article" date="2014" name="Genome Announc.">
        <title>Draft Genome Sequences of Three Alkaliphilic Bacillus Strains, Bacillus wakoensis JCM 9140T, Bacillus akibai JCM 9157T, and Bacillus hemicellulosilyticus JCM 9152T.</title>
        <authorList>
            <person name="Yuki M."/>
            <person name="Oshima K."/>
            <person name="Suda W."/>
            <person name="Oshida Y."/>
            <person name="Kitamura K."/>
            <person name="Iida T."/>
            <person name="Hattori M."/>
            <person name="Ohkuma M."/>
        </authorList>
    </citation>
    <scope>NUCLEOTIDE SEQUENCE [LARGE SCALE GENOMIC DNA]</scope>
    <source>
        <strain evidence="4">JCM 9140</strain>
    </source>
</reference>
<comment type="caution">
    <text evidence="4">The sequence shown here is derived from an EMBL/GenBank/DDBJ whole genome shotgun (WGS) entry which is preliminary data.</text>
</comment>
<dbReference type="GO" id="GO:0005198">
    <property type="term" value="F:structural molecule activity"/>
    <property type="evidence" value="ECO:0007669"/>
    <property type="project" value="InterPro"/>
</dbReference>
<dbReference type="EMBL" id="BAUT01000001">
    <property type="protein sequence ID" value="GAE24249.1"/>
    <property type="molecule type" value="Genomic_DNA"/>
</dbReference>
<gene>
    <name evidence="4" type="ORF">JCM9140_162</name>
</gene>
<keyword evidence="4" id="KW-0969">Cilium</keyword>
<comment type="similarity">
    <text evidence="2">Belongs to the FliE family.</text>
</comment>